<name>A0A2H6LKA6_9NOSO</name>
<evidence type="ECO:0000313" key="1">
    <source>
        <dbReference type="EMBL" id="GBE93655.1"/>
    </source>
</evidence>
<accession>A0A2H6LKA6</accession>
<evidence type="ECO:0000313" key="2">
    <source>
        <dbReference type="Proteomes" id="UP000236527"/>
    </source>
</evidence>
<dbReference type="AlphaFoldDB" id="A0A2H6LKA6"/>
<dbReference type="Gene3D" id="1.25.40.10">
    <property type="entry name" value="Tetratricopeptide repeat domain"/>
    <property type="match status" value="1"/>
</dbReference>
<dbReference type="InterPro" id="IPR011990">
    <property type="entry name" value="TPR-like_helical_dom_sf"/>
</dbReference>
<organism evidence="1 2">
    <name type="scientific">Nostoc cycadae WK-1</name>
    <dbReference type="NCBI Taxonomy" id="1861711"/>
    <lineage>
        <taxon>Bacteria</taxon>
        <taxon>Bacillati</taxon>
        <taxon>Cyanobacteriota</taxon>
        <taxon>Cyanophyceae</taxon>
        <taxon>Nostocales</taxon>
        <taxon>Nostocaceae</taxon>
        <taxon>Nostoc</taxon>
    </lineage>
</organism>
<dbReference type="SUPFAM" id="SSF48452">
    <property type="entry name" value="TPR-like"/>
    <property type="match status" value="1"/>
</dbReference>
<gene>
    <name evidence="1" type="ORF">NCWK1_3420</name>
</gene>
<reference evidence="2" key="1">
    <citation type="journal article" date="2018" name="Genome Announc.">
        <title>Draft Genome Sequence of the Nitrogen-Fixing and Hormogonia-Inducing Cyanobacterium Nostoc cycadae Strain WK-1, Isolated from the Coralloid Roots of Cycas revoluta.</title>
        <authorList>
            <person name="Kanesaki Y."/>
            <person name="Hirose M."/>
            <person name="Hirose Y."/>
            <person name="Fujisawa T."/>
            <person name="Nakamura Y."/>
            <person name="Watanabe S."/>
            <person name="Matsunaga S."/>
            <person name="Uchida H."/>
            <person name="Murakami A."/>
        </authorList>
    </citation>
    <scope>NUCLEOTIDE SEQUENCE [LARGE SCALE GENOMIC DNA]</scope>
    <source>
        <strain evidence="2">WK-1</strain>
    </source>
</reference>
<comment type="caution">
    <text evidence="1">The sequence shown here is derived from an EMBL/GenBank/DDBJ whole genome shotgun (WGS) entry which is preliminary data.</text>
</comment>
<keyword evidence="2" id="KW-1185">Reference proteome</keyword>
<dbReference type="EMBL" id="BDGE01000060">
    <property type="protein sequence ID" value="GBE93655.1"/>
    <property type="molecule type" value="Genomic_DNA"/>
</dbReference>
<protein>
    <submittedName>
        <fullName evidence="1">TPR repeat family protein</fullName>
    </submittedName>
</protein>
<proteinExistence type="predicted"/>
<sequence>MDNIAKMQADDLIHQGLEFYQNHQFSQALQTLQQALDLYRVIGDREWESNTLSTLDIIYYHSCKTTSWLDWISLAS</sequence>
<dbReference type="Proteomes" id="UP000236527">
    <property type="component" value="Unassembled WGS sequence"/>
</dbReference>